<evidence type="ECO:0000256" key="1">
    <source>
        <dbReference type="SAM" id="MobiDB-lite"/>
    </source>
</evidence>
<reference evidence="3" key="1">
    <citation type="journal article" date="2019" name="Int. J. Syst. Evol. Microbiol.">
        <title>The Global Catalogue of Microorganisms (GCM) 10K type strain sequencing project: providing services to taxonomists for standard genome sequencing and annotation.</title>
        <authorList>
            <consortium name="The Broad Institute Genomics Platform"/>
            <consortium name="The Broad Institute Genome Sequencing Center for Infectious Disease"/>
            <person name="Wu L."/>
            <person name="Ma J."/>
        </authorList>
    </citation>
    <scope>NUCLEOTIDE SEQUENCE [LARGE SCALE GENOMIC DNA]</scope>
    <source>
        <strain evidence="3">JCM 9377</strain>
    </source>
</reference>
<protein>
    <recommendedName>
        <fullName evidence="4">DUF222 domain-containing protein</fullName>
    </recommendedName>
</protein>
<evidence type="ECO:0000313" key="2">
    <source>
        <dbReference type="EMBL" id="GAA3223370.1"/>
    </source>
</evidence>
<keyword evidence="3" id="KW-1185">Reference proteome</keyword>
<sequence>MDDGGLRDAVPGLLEQARAAGSPRDVPDGWVIEQSLGVWHGRRTPVNRLTLDELEAGGVLGVSTAAGREELLDLIAGQIWTVAMHRAWRGREEADREASNPCANISGCPSRPSSATSMSGVPATCSRGSAAAAAGGRCSSGSSSTSAAS</sequence>
<dbReference type="EMBL" id="BAAAUV010000013">
    <property type="protein sequence ID" value="GAA3223370.1"/>
    <property type="molecule type" value="Genomic_DNA"/>
</dbReference>
<dbReference type="Proteomes" id="UP001501237">
    <property type="component" value="Unassembled WGS sequence"/>
</dbReference>
<organism evidence="2 3">
    <name type="scientific">Actinocorallia longicatena</name>
    <dbReference type="NCBI Taxonomy" id="111803"/>
    <lineage>
        <taxon>Bacteria</taxon>
        <taxon>Bacillati</taxon>
        <taxon>Actinomycetota</taxon>
        <taxon>Actinomycetes</taxon>
        <taxon>Streptosporangiales</taxon>
        <taxon>Thermomonosporaceae</taxon>
        <taxon>Actinocorallia</taxon>
    </lineage>
</organism>
<accession>A0ABP6QK70</accession>
<comment type="caution">
    <text evidence="2">The sequence shown here is derived from an EMBL/GenBank/DDBJ whole genome shotgun (WGS) entry which is preliminary data.</text>
</comment>
<evidence type="ECO:0008006" key="4">
    <source>
        <dbReference type="Google" id="ProtNLM"/>
    </source>
</evidence>
<dbReference type="RefSeq" id="WP_344832567.1">
    <property type="nucleotide sequence ID" value="NZ_BAAAUV010000013.1"/>
</dbReference>
<proteinExistence type="predicted"/>
<name>A0ABP6QK70_9ACTN</name>
<gene>
    <name evidence="2" type="ORF">GCM10010468_49860</name>
</gene>
<feature type="region of interest" description="Disordered" evidence="1">
    <location>
        <begin position="90"/>
        <end position="126"/>
    </location>
</feature>
<evidence type="ECO:0000313" key="3">
    <source>
        <dbReference type="Proteomes" id="UP001501237"/>
    </source>
</evidence>